<dbReference type="Proteomes" id="UP001203852">
    <property type="component" value="Unassembled WGS sequence"/>
</dbReference>
<feature type="domain" description="Asteroid" evidence="3">
    <location>
        <begin position="161"/>
        <end position="390"/>
    </location>
</feature>
<dbReference type="InterPro" id="IPR026832">
    <property type="entry name" value="Asteroid"/>
</dbReference>
<dbReference type="CDD" id="cd18675">
    <property type="entry name" value="PIN_SpAst1-like"/>
    <property type="match status" value="1"/>
</dbReference>
<evidence type="ECO:0000313" key="5">
    <source>
        <dbReference type="Proteomes" id="UP001203852"/>
    </source>
</evidence>
<evidence type="ECO:0000259" key="3">
    <source>
        <dbReference type="Pfam" id="PF12813"/>
    </source>
</evidence>
<protein>
    <submittedName>
        <fullName evidence="4">XPG domain containing-domain-containing protein</fullName>
    </submittedName>
</protein>
<organism evidence="4 5">
    <name type="scientific">Exophiala viscosa</name>
    <dbReference type="NCBI Taxonomy" id="2486360"/>
    <lineage>
        <taxon>Eukaryota</taxon>
        <taxon>Fungi</taxon>
        <taxon>Dikarya</taxon>
        <taxon>Ascomycota</taxon>
        <taxon>Pezizomycotina</taxon>
        <taxon>Eurotiomycetes</taxon>
        <taxon>Chaetothyriomycetidae</taxon>
        <taxon>Chaetothyriales</taxon>
        <taxon>Herpotrichiellaceae</taxon>
        <taxon>Exophiala</taxon>
    </lineage>
</organism>
<sequence length="619" mass="70218">MGIPRLSQDLLPYSEQRYLGTPLGQSPRTKDRVITSLIIDGPSLVYYIYNKLLAYKSSTTPTLTAQLPSYVEINQALDQFLSELEDRGVGLQDLFFDGALPKSKRDIRLERMEKLRHQLETYRKMYPEFSPVASSHQTLDLEKALWNTPVMSTRKLALPAPPFMVASAIESLRSGKFAAQVRVVPGEADMYCADASNRTGAAILTNDSDLVVHDLGIKGRVILLHSLEKKQAPRTTHEPISALTLHPITIARSLQASSLLRVGFERYLDPSLSILLVKERARDDSRLEKMRAEFDRFAEQYVTILPAQPPQPQIDGLDPRTAELVVTFPDSPHIYLTPLIEDPSRDSSWSYGTNIRQLAYSFLCIAYARSTSNSIIEYARKGQRISASTVQSLLEQKLQARTTEVLEHLDTFDIREEAAEQPLLTWYILAFHLIHQQKLDAGKTTPELPQIANLFGLHPSSSRPSWDDIHLLANMHAVLYSFRILHQILHHIMPRLTESSQRNEELIHMVQKLLDILDRLPTIADLFLDVGELRVRVGNMSLKVRNTALANLGRLLQLPVGESEAHLEGAIPQYQNDLAQNQGEEWQSTTRKRKRKRVTQQSQEPTTRSTNMFDLLIDR</sequence>
<proteinExistence type="inferred from homology"/>
<dbReference type="InterPro" id="IPR029060">
    <property type="entry name" value="PIN-like_dom_sf"/>
</dbReference>
<name>A0AAN6E696_9EURO</name>
<keyword evidence="5" id="KW-1185">Reference proteome</keyword>
<comment type="caution">
    <text evidence="4">The sequence shown here is derived from an EMBL/GenBank/DDBJ whole genome shotgun (WGS) entry which is preliminary data.</text>
</comment>
<dbReference type="EMBL" id="MU404350">
    <property type="protein sequence ID" value="KAI1618824.1"/>
    <property type="molecule type" value="Genomic_DNA"/>
</dbReference>
<feature type="region of interest" description="Disordered" evidence="2">
    <location>
        <begin position="579"/>
        <end position="619"/>
    </location>
</feature>
<evidence type="ECO:0000256" key="2">
    <source>
        <dbReference type="SAM" id="MobiDB-lite"/>
    </source>
</evidence>
<comment type="similarity">
    <text evidence="1">Belongs to the asteroid family.</text>
</comment>
<dbReference type="AlphaFoldDB" id="A0AAN6E696"/>
<dbReference type="PANTHER" id="PTHR15665">
    <property type="entry name" value="ASTEROID PROTEIN"/>
    <property type="match status" value="1"/>
</dbReference>
<accession>A0AAN6E696</accession>
<reference evidence="4" key="1">
    <citation type="journal article" date="2022" name="bioRxiv">
        <title>Deciphering the potential niche of two novel black yeast fungi from a biological soil crust based on their genomes, phenotypes, and melanin regulation.</title>
        <authorList>
            <consortium name="DOE Joint Genome Institute"/>
            <person name="Carr E.C."/>
            <person name="Barton Q."/>
            <person name="Grambo S."/>
            <person name="Sullivan M."/>
            <person name="Renfro C.M."/>
            <person name="Kuo A."/>
            <person name="Pangilinan J."/>
            <person name="Lipzen A."/>
            <person name="Keymanesh K."/>
            <person name="Savage E."/>
            <person name="Barry K."/>
            <person name="Grigoriev I.V."/>
            <person name="Riekhof W.R."/>
            <person name="Harris S.S."/>
        </authorList>
    </citation>
    <scope>NUCLEOTIDE SEQUENCE</scope>
    <source>
        <strain evidence="4">JF 03-4F</strain>
    </source>
</reference>
<dbReference type="PANTHER" id="PTHR15665:SF1">
    <property type="entry name" value="PROTEIN ASTEROID HOMOLOG 1"/>
    <property type="match status" value="1"/>
</dbReference>
<dbReference type="SUPFAM" id="SSF88723">
    <property type="entry name" value="PIN domain-like"/>
    <property type="match status" value="1"/>
</dbReference>
<evidence type="ECO:0000313" key="4">
    <source>
        <dbReference type="EMBL" id="KAI1618824.1"/>
    </source>
</evidence>
<gene>
    <name evidence="4" type="ORF">EDD36DRAFT_43449</name>
</gene>
<dbReference type="InterPro" id="IPR039436">
    <property type="entry name" value="Asteroid_dom"/>
</dbReference>
<dbReference type="Gene3D" id="3.40.50.1010">
    <property type="entry name" value="5'-nuclease"/>
    <property type="match status" value="1"/>
</dbReference>
<dbReference type="Pfam" id="PF12813">
    <property type="entry name" value="XPG_I_2"/>
    <property type="match status" value="1"/>
</dbReference>
<evidence type="ECO:0000256" key="1">
    <source>
        <dbReference type="ARBA" id="ARBA00007398"/>
    </source>
</evidence>